<dbReference type="PANTHER" id="PTHR30069">
    <property type="entry name" value="TONB-DEPENDENT OUTER MEMBRANE RECEPTOR"/>
    <property type="match status" value="1"/>
</dbReference>
<name>A0ABY4VN15_9BURK</name>
<feature type="domain" description="TonB-dependent receptor plug" evidence="14">
    <location>
        <begin position="93"/>
        <end position="190"/>
    </location>
</feature>
<sequence length="812" mass="87471">MSANRTAAAAGRPRAPAATRRTGSPIPRAIAMACVIALFGAGHAVAQQGSTVSQQDSSLPTVTIVAAAPLPGLGVERDALPYTVQGDERDTASGPRAGNLVEYLNRNLAGVNVNEIQGSPFQADVTYRGFRASSILGVPQGLSVYLDGVRVNEPFGDVVNWDMIPEAALDHIALVSGSNPVYGLNTLGGALALTTKSGLTSQGFGADISYGSGARKRADLSFGARSDDGWHGFAAGTLFKENGWRDQSDGRLGNLFLKAGRSSGATEWDLSLLHGNSRLVGNGLVPDYRLDGNAVLPDLYAGNRRAVFTYPDQTRNRVTQATLNGSHWLDDTTRISAMAYVRHSRRDTVNGDVSEDYAEYAEACEDGFNADGSPADDDCGYTREQGAALHPAVLNTTHTRQRGQGAALSLAKELGAHRMNMGVTFDANRVRYAQYEQEALLSADRGVSAAPGSEVELFSGAHGKSRAIGVYLADLWALTPTTHLNLSARWNRLKVTSTLIDSDGSDKPTERFTYSKLNPAIGLTQQVGAGLTLFASAAQSNRVPTVIELGCADPAQPCRLPAGLQADPYLKQVVSRTYEVGARWRPLRDLELSGTAYRTDNRDDILFLRAPNSQQGYFSNFDRTRHQGVDLLANWRLDAVTLRLGYSYLQATYQAHGRILAGERTIDVRPGMRLAGLPRHTLKLGADWRVTPSFAVGADVLAVSSSVISGNEDGLASDPRPGRAPDARRWDTAGYATVNLRASYRVSKQLELYARVDNLFDRRYASYGQLAENILPDGRLVQPHVAPQDAATSRFIAPGAPRSMFVGVRYRM</sequence>
<proteinExistence type="inferred from homology"/>
<keyword evidence="7 10" id="KW-0472">Membrane</keyword>
<evidence type="ECO:0000256" key="12">
    <source>
        <dbReference type="SAM" id="MobiDB-lite"/>
    </source>
</evidence>
<dbReference type="Proteomes" id="UP001056648">
    <property type="component" value="Chromosome 2"/>
</dbReference>
<keyword evidence="3 10" id="KW-0813">Transport</keyword>
<dbReference type="InterPro" id="IPR000531">
    <property type="entry name" value="Beta-barrel_TonB"/>
</dbReference>
<evidence type="ECO:0000256" key="10">
    <source>
        <dbReference type="PROSITE-ProRule" id="PRU01360"/>
    </source>
</evidence>
<comment type="similarity">
    <text evidence="2 10 11">Belongs to the TonB-dependent receptor family.</text>
</comment>
<feature type="region of interest" description="Disordered" evidence="12">
    <location>
        <begin position="1"/>
        <end position="23"/>
    </location>
</feature>
<keyword evidence="16" id="KW-1185">Reference proteome</keyword>
<dbReference type="Gene3D" id="2.170.130.10">
    <property type="entry name" value="TonB-dependent receptor, plug domain"/>
    <property type="match status" value="1"/>
</dbReference>
<dbReference type="Pfam" id="PF07715">
    <property type="entry name" value="Plug"/>
    <property type="match status" value="1"/>
</dbReference>
<evidence type="ECO:0000259" key="13">
    <source>
        <dbReference type="Pfam" id="PF00593"/>
    </source>
</evidence>
<protein>
    <submittedName>
        <fullName evidence="15">TonB-dependent receptor</fullName>
    </submittedName>
</protein>
<keyword evidence="9 10" id="KW-0998">Cell outer membrane</keyword>
<dbReference type="SUPFAM" id="SSF56935">
    <property type="entry name" value="Porins"/>
    <property type="match status" value="1"/>
</dbReference>
<accession>A0ABY4VN15</accession>
<evidence type="ECO:0000256" key="5">
    <source>
        <dbReference type="ARBA" id="ARBA00022692"/>
    </source>
</evidence>
<evidence type="ECO:0000256" key="4">
    <source>
        <dbReference type="ARBA" id="ARBA00022452"/>
    </source>
</evidence>
<keyword evidence="4 10" id="KW-1134">Transmembrane beta strand</keyword>
<dbReference type="EMBL" id="CP098736">
    <property type="protein sequence ID" value="USE78562.1"/>
    <property type="molecule type" value="Genomic_DNA"/>
</dbReference>
<evidence type="ECO:0000256" key="3">
    <source>
        <dbReference type="ARBA" id="ARBA00022448"/>
    </source>
</evidence>
<dbReference type="InterPro" id="IPR036942">
    <property type="entry name" value="Beta-barrel_TonB_sf"/>
</dbReference>
<dbReference type="PANTHER" id="PTHR30069:SF39">
    <property type="entry name" value="BLL6183 PROTEIN"/>
    <property type="match status" value="1"/>
</dbReference>
<dbReference type="Pfam" id="PF00593">
    <property type="entry name" value="TonB_dep_Rec_b-barrel"/>
    <property type="match status" value="1"/>
</dbReference>
<evidence type="ECO:0000313" key="16">
    <source>
        <dbReference type="Proteomes" id="UP001056648"/>
    </source>
</evidence>
<feature type="domain" description="TonB-dependent receptor-like beta-barrel" evidence="13">
    <location>
        <begin position="295"/>
        <end position="759"/>
    </location>
</feature>
<evidence type="ECO:0000256" key="6">
    <source>
        <dbReference type="ARBA" id="ARBA00023077"/>
    </source>
</evidence>
<comment type="subcellular location">
    <subcellularLocation>
        <location evidence="1 10">Cell outer membrane</location>
        <topology evidence="1 10">Multi-pass membrane protein</topology>
    </subcellularLocation>
</comment>
<evidence type="ECO:0000256" key="9">
    <source>
        <dbReference type="ARBA" id="ARBA00023237"/>
    </source>
</evidence>
<reference evidence="15" key="1">
    <citation type="submission" date="2022-06" db="EMBL/GenBank/DDBJ databases">
        <title>Complete genome sequence and characterization of Cupriavidus gilardii QJ1 isolated from contaminating cells.</title>
        <authorList>
            <person name="Qi J."/>
        </authorList>
    </citation>
    <scope>NUCLEOTIDE SEQUENCE</scope>
    <source>
        <strain evidence="15">QJ1</strain>
    </source>
</reference>
<organism evidence="15 16">
    <name type="scientific">Cupriavidus gilardii</name>
    <dbReference type="NCBI Taxonomy" id="82541"/>
    <lineage>
        <taxon>Bacteria</taxon>
        <taxon>Pseudomonadati</taxon>
        <taxon>Pseudomonadota</taxon>
        <taxon>Betaproteobacteria</taxon>
        <taxon>Burkholderiales</taxon>
        <taxon>Burkholderiaceae</taxon>
        <taxon>Cupriavidus</taxon>
    </lineage>
</organism>
<evidence type="ECO:0000256" key="2">
    <source>
        <dbReference type="ARBA" id="ARBA00009810"/>
    </source>
</evidence>
<evidence type="ECO:0000256" key="1">
    <source>
        <dbReference type="ARBA" id="ARBA00004571"/>
    </source>
</evidence>
<evidence type="ECO:0000256" key="7">
    <source>
        <dbReference type="ARBA" id="ARBA00023136"/>
    </source>
</evidence>
<dbReference type="InterPro" id="IPR012910">
    <property type="entry name" value="Plug_dom"/>
</dbReference>
<dbReference type="RefSeq" id="WP_252252461.1">
    <property type="nucleotide sequence ID" value="NZ_CP098736.1"/>
</dbReference>
<keyword evidence="5 10" id="KW-0812">Transmembrane</keyword>
<keyword evidence="8 15" id="KW-0675">Receptor</keyword>
<dbReference type="Gene3D" id="2.40.170.20">
    <property type="entry name" value="TonB-dependent receptor, beta-barrel domain"/>
    <property type="match status" value="1"/>
</dbReference>
<evidence type="ECO:0000256" key="11">
    <source>
        <dbReference type="RuleBase" id="RU003357"/>
    </source>
</evidence>
<keyword evidence="6 11" id="KW-0798">TonB box</keyword>
<dbReference type="InterPro" id="IPR039426">
    <property type="entry name" value="TonB-dep_rcpt-like"/>
</dbReference>
<evidence type="ECO:0000313" key="15">
    <source>
        <dbReference type="EMBL" id="USE78562.1"/>
    </source>
</evidence>
<dbReference type="PROSITE" id="PS52016">
    <property type="entry name" value="TONB_DEPENDENT_REC_3"/>
    <property type="match status" value="1"/>
</dbReference>
<evidence type="ECO:0000259" key="14">
    <source>
        <dbReference type="Pfam" id="PF07715"/>
    </source>
</evidence>
<gene>
    <name evidence="15" type="ORF">NDR89_18005</name>
</gene>
<dbReference type="InterPro" id="IPR037066">
    <property type="entry name" value="Plug_dom_sf"/>
</dbReference>
<evidence type="ECO:0000256" key="8">
    <source>
        <dbReference type="ARBA" id="ARBA00023170"/>
    </source>
</evidence>